<dbReference type="SUPFAM" id="SSF55874">
    <property type="entry name" value="ATPase domain of HSP90 chaperone/DNA topoisomerase II/histidine kinase"/>
    <property type="match status" value="1"/>
</dbReference>
<dbReference type="InterPro" id="IPR004358">
    <property type="entry name" value="Sig_transdc_His_kin-like_C"/>
</dbReference>
<dbReference type="GO" id="GO:0004673">
    <property type="term" value="F:protein histidine kinase activity"/>
    <property type="evidence" value="ECO:0007669"/>
    <property type="project" value="UniProtKB-EC"/>
</dbReference>
<accession>A0A1B4PXF3</accession>
<gene>
    <name evidence="6" type="ORF">WT26_21645</name>
</gene>
<evidence type="ECO:0000313" key="7">
    <source>
        <dbReference type="Proteomes" id="UP000094776"/>
    </source>
</evidence>
<evidence type="ECO:0000256" key="2">
    <source>
        <dbReference type="ARBA" id="ARBA00012438"/>
    </source>
</evidence>
<dbReference type="PRINTS" id="PR00344">
    <property type="entry name" value="BCTRLSENSOR"/>
</dbReference>
<sequence>MQADPSIYRRFGGSGLGLPLCARIARLMHGELTVDSRVDEGSTFIASLPLPDAPPGWRGTFAEPAEVIGGATAIEPERHDDDAPPLRVLVAEDHPASQRVASHSSGRRVVCTRGAMRII</sequence>
<feature type="domain" description="Histidine kinase/HSP90-like ATPase" evidence="5">
    <location>
        <begin position="9"/>
        <end position="51"/>
    </location>
</feature>
<evidence type="ECO:0000256" key="1">
    <source>
        <dbReference type="ARBA" id="ARBA00000085"/>
    </source>
</evidence>
<proteinExistence type="predicted"/>
<dbReference type="InterPro" id="IPR036890">
    <property type="entry name" value="HATPase_C_sf"/>
</dbReference>
<evidence type="ECO:0000259" key="5">
    <source>
        <dbReference type="Pfam" id="PF02518"/>
    </source>
</evidence>
<keyword evidence="4" id="KW-0418">Kinase</keyword>
<comment type="catalytic activity">
    <reaction evidence="1">
        <text>ATP + protein L-histidine = ADP + protein N-phospho-L-histidine.</text>
        <dbReference type="EC" id="2.7.13.3"/>
    </reaction>
</comment>
<protein>
    <recommendedName>
        <fullName evidence="2">histidine kinase</fullName>
        <ecNumber evidence="2">2.7.13.3</ecNumber>
    </recommendedName>
</protein>
<evidence type="ECO:0000256" key="3">
    <source>
        <dbReference type="ARBA" id="ARBA00022679"/>
    </source>
</evidence>
<organism evidence="6 7">
    <name type="scientific">Burkholderia cepacia</name>
    <name type="common">Pseudomonas cepacia</name>
    <dbReference type="NCBI Taxonomy" id="292"/>
    <lineage>
        <taxon>Bacteria</taxon>
        <taxon>Pseudomonadati</taxon>
        <taxon>Pseudomonadota</taxon>
        <taxon>Betaproteobacteria</taxon>
        <taxon>Burkholderiales</taxon>
        <taxon>Burkholderiaceae</taxon>
        <taxon>Burkholderia</taxon>
        <taxon>Burkholderia cepacia complex</taxon>
    </lineage>
</organism>
<dbReference type="InterPro" id="IPR003594">
    <property type="entry name" value="HATPase_dom"/>
</dbReference>
<dbReference type="Proteomes" id="UP000094776">
    <property type="component" value="Chromosome 2"/>
</dbReference>
<evidence type="ECO:0000313" key="6">
    <source>
        <dbReference type="EMBL" id="AOK18629.1"/>
    </source>
</evidence>
<dbReference type="EMBL" id="CP013444">
    <property type="protein sequence ID" value="AOK18629.1"/>
    <property type="molecule type" value="Genomic_DNA"/>
</dbReference>
<name>A0A1B4PXF3_BURCE</name>
<dbReference type="Gene3D" id="3.30.565.10">
    <property type="entry name" value="Histidine kinase-like ATPase, C-terminal domain"/>
    <property type="match status" value="1"/>
</dbReference>
<keyword evidence="3" id="KW-0808">Transferase</keyword>
<dbReference type="PANTHER" id="PTHR43047">
    <property type="entry name" value="TWO-COMPONENT HISTIDINE PROTEIN KINASE"/>
    <property type="match status" value="1"/>
</dbReference>
<dbReference type="EC" id="2.7.13.3" evidence="2"/>
<evidence type="ECO:0000256" key="4">
    <source>
        <dbReference type="ARBA" id="ARBA00022777"/>
    </source>
</evidence>
<dbReference type="Pfam" id="PF02518">
    <property type="entry name" value="HATPase_c"/>
    <property type="match status" value="1"/>
</dbReference>
<dbReference type="AlphaFoldDB" id="A0A1B4PXF3"/>
<reference evidence="6 7" key="1">
    <citation type="submission" date="2015-12" db="EMBL/GenBank/DDBJ databases">
        <title>Diversity of Burkholderia near neighbor genomes.</title>
        <authorList>
            <person name="Sahl J."/>
            <person name="Wagner D."/>
            <person name="Keim P."/>
        </authorList>
    </citation>
    <scope>NUCLEOTIDE SEQUENCE [LARGE SCALE GENOMIC DNA]</scope>
    <source>
        <strain evidence="6 7">MSMB1184WGS</strain>
    </source>
</reference>